<accession>A0A016TX77</accession>
<keyword evidence="2" id="KW-1185">Reference proteome</keyword>
<reference evidence="2" key="1">
    <citation type="journal article" date="2015" name="Nat. Genet.">
        <title>The genome and transcriptome of the zoonotic hookworm Ancylostoma ceylanicum identify infection-specific gene families.</title>
        <authorList>
            <person name="Schwarz E.M."/>
            <person name="Hu Y."/>
            <person name="Antoshechkin I."/>
            <person name="Miller M.M."/>
            <person name="Sternberg P.W."/>
            <person name="Aroian R.V."/>
        </authorList>
    </citation>
    <scope>NUCLEOTIDE SEQUENCE</scope>
    <source>
        <strain evidence="2">HY135</strain>
    </source>
</reference>
<name>A0A016TX77_9BILA</name>
<sequence length="81" mass="9029">MNPPFSTSFMNCNDIDFGTGQSEETLKKKCIDIPKKPVILFKKWLRTSIHPLILPCPTLPYPSPGCIIEITQGKHVDALAC</sequence>
<proteinExistence type="predicted"/>
<evidence type="ECO:0000313" key="2">
    <source>
        <dbReference type="Proteomes" id="UP000024635"/>
    </source>
</evidence>
<comment type="caution">
    <text evidence="1">The sequence shown here is derived from an EMBL/GenBank/DDBJ whole genome shotgun (WGS) entry which is preliminary data.</text>
</comment>
<dbReference type="Proteomes" id="UP000024635">
    <property type="component" value="Unassembled WGS sequence"/>
</dbReference>
<dbReference type="AlphaFoldDB" id="A0A016TX77"/>
<gene>
    <name evidence="1" type="primary">Acey_s0070.g405</name>
    <name evidence="1" type="ORF">Y032_0070g405</name>
</gene>
<organism evidence="1 2">
    <name type="scientific">Ancylostoma ceylanicum</name>
    <dbReference type="NCBI Taxonomy" id="53326"/>
    <lineage>
        <taxon>Eukaryota</taxon>
        <taxon>Metazoa</taxon>
        <taxon>Ecdysozoa</taxon>
        <taxon>Nematoda</taxon>
        <taxon>Chromadorea</taxon>
        <taxon>Rhabditida</taxon>
        <taxon>Rhabditina</taxon>
        <taxon>Rhabditomorpha</taxon>
        <taxon>Strongyloidea</taxon>
        <taxon>Ancylostomatidae</taxon>
        <taxon>Ancylostomatinae</taxon>
        <taxon>Ancylostoma</taxon>
    </lineage>
</organism>
<evidence type="ECO:0000313" key="1">
    <source>
        <dbReference type="EMBL" id="EYC07381.1"/>
    </source>
</evidence>
<dbReference type="OrthoDB" id="5871445at2759"/>
<dbReference type="EMBL" id="JARK01001406">
    <property type="protein sequence ID" value="EYC07381.1"/>
    <property type="molecule type" value="Genomic_DNA"/>
</dbReference>
<protein>
    <submittedName>
        <fullName evidence="1">Uncharacterized protein</fullName>
    </submittedName>
</protein>